<gene>
    <name evidence="8" type="ORF">RW095_38770</name>
</gene>
<keyword evidence="9" id="KW-1185">Reference proteome</keyword>
<comment type="subcellular location">
    <subcellularLocation>
        <location evidence="1">Membrane</location>
        <topology evidence="1">Multi-pass membrane protein</topology>
    </subcellularLocation>
</comment>
<feature type="transmembrane region" description="Helical" evidence="6">
    <location>
        <begin position="42"/>
        <end position="62"/>
    </location>
</feature>
<dbReference type="PANTHER" id="PTHR38459:SF1">
    <property type="entry name" value="PROPHAGE BACTOPRENOL-LINKED GLUCOSE TRANSLOCASE HOMOLOG"/>
    <property type="match status" value="1"/>
</dbReference>
<keyword evidence="3 6" id="KW-0812">Transmembrane</keyword>
<keyword evidence="5 6" id="KW-0472">Membrane</keyword>
<organism evidence="8 9">
    <name type="scientific">Paraburkholderia kirstenboschensis</name>
    <dbReference type="NCBI Taxonomy" id="1245436"/>
    <lineage>
        <taxon>Bacteria</taxon>
        <taxon>Pseudomonadati</taxon>
        <taxon>Pseudomonadota</taxon>
        <taxon>Betaproteobacteria</taxon>
        <taxon>Burkholderiales</taxon>
        <taxon>Burkholderiaceae</taxon>
        <taxon>Paraburkholderia</taxon>
    </lineage>
</organism>
<feature type="transmembrane region" description="Helical" evidence="6">
    <location>
        <begin position="108"/>
        <end position="126"/>
    </location>
</feature>
<keyword evidence="4 6" id="KW-1133">Transmembrane helix</keyword>
<dbReference type="InterPro" id="IPR007267">
    <property type="entry name" value="GtrA_DPMS_TM"/>
</dbReference>
<comment type="similarity">
    <text evidence="2">Belongs to the GtrA family.</text>
</comment>
<evidence type="ECO:0000256" key="5">
    <source>
        <dbReference type="ARBA" id="ARBA00023136"/>
    </source>
</evidence>
<dbReference type="EMBL" id="CP136513">
    <property type="protein sequence ID" value="WOD18648.1"/>
    <property type="molecule type" value="Genomic_DNA"/>
</dbReference>
<evidence type="ECO:0000313" key="8">
    <source>
        <dbReference type="EMBL" id="WOD18648.1"/>
    </source>
</evidence>
<accession>A0ABZ0EN84</accession>
<dbReference type="RefSeq" id="WP_317020904.1">
    <property type="nucleotide sequence ID" value="NZ_CP136513.1"/>
</dbReference>
<evidence type="ECO:0000256" key="3">
    <source>
        <dbReference type="ARBA" id="ARBA00022692"/>
    </source>
</evidence>
<evidence type="ECO:0000256" key="4">
    <source>
        <dbReference type="ARBA" id="ARBA00022989"/>
    </source>
</evidence>
<proteinExistence type="inferred from homology"/>
<evidence type="ECO:0000313" key="9">
    <source>
        <dbReference type="Proteomes" id="UP001302652"/>
    </source>
</evidence>
<evidence type="ECO:0000256" key="1">
    <source>
        <dbReference type="ARBA" id="ARBA00004141"/>
    </source>
</evidence>
<evidence type="ECO:0000259" key="7">
    <source>
        <dbReference type="Pfam" id="PF04138"/>
    </source>
</evidence>
<dbReference type="PANTHER" id="PTHR38459">
    <property type="entry name" value="PROPHAGE BACTOPRENOL-LINKED GLUCOSE TRANSLOCASE HOMOLOG"/>
    <property type="match status" value="1"/>
</dbReference>
<evidence type="ECO:0000256" key="2">
    <source>
        <dbReference type="ARBA" id="ARBA00009399"/>
    </source>
</evidence>
<feature type="transmembrane region" description="Helical" evidence="6">
    <location>
        <begin position="74"/>
        <end position="96"/>
    </location>
</feature>
<protein>
    <submittedName>
        <fullName evidence="8">GtrA family protein</fullName>
    </submittedName>
</protein>
<dbReference type="Proteomes" id="UP001302652">
    <property type="component" value="Chromosome 1"/>
</dbReference>
<reference evidence="8 9" key="1">
    <citation type="submission" date="2023-10" db="EMBL/GenBank/DDBJ databases">
        <title>Surface-active antibiotics is a multifunctional adaptation for post-fire microbes.</title>
        <authorList>
            <person name="Liu M.D."/>
            <person name="Du Y."/>
            <person name="Koupaei S.K."/>
            <person name="Kim N.R."/>
            <person name="Zhang W."/>
            <person name="Traxler M.F."/>
        </authorList>
    </citation>
    <scope>NUCLEOTIDE SEQUENCE [LARGE SCALE GENOMIC DNA]</scope>
    <source>
        <strain evidence="8 9">F3</strain>
    </source>
</reference>
<sequence length="138" mass="15132">MTSNPRASIGQLLRYGLVGATVNMGGYLLFLLLTWLGVEAKAAMTVLYVAGASAGFWSNRNWTFGHRGSITVPALKYFGVHVCGYLLQYAMLAVLVDRLHFSYRVVQAIATVVVAGLLFVTFKYLVFPRPEPAARSNL</sequence>
<name>A0ABZ0EN84_9BURK</name>
<dbReference type="InterPro" id="IPR051401">
    <property type="entry name" value="GtrA_CellWall_Glycosyl"/>
</dbReference>
<evidence type="ECO:0000256" key="6">
    <source>
        <dbReference type="SAM" id="Phobius"/>
    </source>
</evidence>
<dbReference type="Pfam" id="PF04138">
    <property type="entry name" value="GtrA_DPMS_TM"/>
    <property type="match status" value="1"/>
</dbReference>
<feature type="domain" description="GtrA/DPMS transmembrane" evidence="7">
    <location>
        <begin position="14"/>
        <end position="127"/>
    </location>
</feature>
<feature type="transmembrane region" description="Helical" evidence="6">
    <location>
        <begin position="12"/>
        <end position="36"/>
    </location>
</feature>